<dbReference type="AlphaFoldDB" id="A0A099CYW2"/>
<protein>
    <submittedName>
        <fullName evidence="6">Threonine aldolase</fullName>
    </submittedName>
</protein>
<dbReference type="InterPro" id="IPR015422">
    <property type="entry name" value="PyrdxlP-dep_Trfase_small"/>
</dbReference>
<dbReference type="GO" id="GO:0006545">
    <property type="term" value="P:glycine biosynthetic process"/>
    <property type="evidence" value="ECO:0007669"/>
    <property type="project" value="TreeGrafter"/>
</dbReference>
<dbReference type="EMBL" id="JROI01000007">
    <property type="protein sequence ID" value="KGI78856.1"/>
    <property type="molecule type" value="Genomic_DNA"/>
</dbReference>
<evidence type="ECO:0000256" key="1">
    <source>
        <dbReference type="ARBA" id="ARBA00001933"/>
    </source>
</evidence>
<comment type="subunit">
    <text evidence="3">Homotetramer.</text>
</comment>
<evidence type="ECO:0000256" key="4">
    <source>
        <dbReference type="ARBA" id="ARBA00022898"/>
    </source>
</evidence>
<evidence type="ECO:0000313" key="8">
    <source>
        <dbReference type="Proteomes" id="UP000029708"/>
    </source>
</evidence>
<dbReference type="RefSeq" id="WP_043099467.1">
    <property type="nucleotide sequence ID" value="NZ_JACHET010000001.1"/>
</dbReference>
<dbReference type="HOGENOM" id="CLU_029381_4_0_6"/>
<evidence type="ECO:0000313" key="9">
    <source>
        <dbReference type="Proteomes" id="UP000560000"/>
    </source>
</evidence>
<dbReference type="GO" id="GO:0006567">
    <property type="term" value="P:L-threonine catabolic process"/>
    <property type="evidence" value="ECO:0007669"/>
    <property type="project" value="TreeGrafter"/>
</dbReference>
<evidence type="ECO:0000313" key="7">
    <source>
        <dbReference type="EMBL" id="MBB6184346.1"/>
    </source>
</evidence>
<proteinExistence type="inferred from homology"/>
<evidence type="ECO:0000256" key="3">
    <source>
        <dbReference type="ARBA" id="ARBA00011881"/>
    </source>
</evidence>
<evidence type="ECO:0000313" key="6">
    <source>
        <dbReference type="EMBL" id="KGI78856.1"/>
    </source>
</evidence>
<dbReference type="GO" id="GO:0008732">
    <property type="term" value="F:L-allo-threonine aldolase activity"/>
    <property type="evidence" value="ECO:0007669"/>
    <property type="project" value="TreeGrafter"/>
</dbReference>
<keyword evidence="4" id="KW-0663">Pyridoxal phosphate</keyword>
<comment type="similarity">
    <text evidence="2">Belongs to the threonine aldolase family.</text>
</comment>
<dbReference type="InterPro" id="IPR001597">
    <property type="entry name" value="ArAA_b-elim_lyase/Thr_aldolase"/>
</dbReference>
<dbReference type="Pfam" id="PF01212">
    <property type="entry name" value="Beta_elim_lyase"/>
    <property type="match status" value="1"/>
</dbReference>
<dbReference type="STRING" id="1543381.LF63_0102695"/>
<keyword evidence="8" id="KW-1185">Reference proteome</keyword>
<dbReference type="GO" id="GO:0005829">
    <property type="term" value="C:cytosol"/>
    <property type="evidence" value="ECO:0007669"/>
    <property type="project" value="TreeGrafter"/>
</dbReference>
<name>A0A099CYW2_9GAMM</name>
<dbReference type="Proteomes" id="UP000029708">
    <property type="component" value="Unassembled WGS sequence"/>
</dbReference>
<dbReference type="InterPro" id="IPR015421">
    <property type="entry name" value="PyrdxlP-dep_Trfase_major"/>
</dbReference>
<accession>A0A099CYW2</accession>
<dbReference type="OrthoDB" id="9774495at2"/>
<organism evidence="6 8">
    <name type="scientific">Oleiagrimonas soli</name>
    <dbReference type="NCBI Taxonomy" id="1543381"/>
    <lineage>
        <taxon>Bacteria</taxon>
        <taxon>Pseudomonadati</taxon>
        <taxon>Pseudomonadota</taxon>
        <taxon>Gammaproteobacteria</taxon>
        <taxon>Lysobacterales</taxon>
        <taxon>Rhodanobacteraceae</taxon>
        <taxon>Oleiagrimonas</taxon>
    </lineage>
</organism>
<dbReference type="Gene3D" id="3.90.1150.10">
    <property type="entry name" value="Aspartate Aminotransferase, domain 1"/>
    <property type="match status" value="1"/>
</dbReference>
<reference evidence="6 8" key="1">
    <citation type="submission" date="2014-09" db="EMBL/GenBank/DDBJ databases">
        <title>Xanthomonadaceae 3.5X direct submission.</title>
        <authorList>
            <person name="Fang T."/>
            <person name="Wang H."/>
        </authorList>
    </citation>
    <scope>NUCLEOTIDE SEQUENCE [LARGE SCALE GENOMIC DNA]</scope>
    <source>
        <strain evidence="6 8">3.5X</strain>
    </source>
</reference>
<dbReference type="SUPFAM" id="SSF53383">
    <property type="entry name" value="PLP-dependent transferases"/>
    <property type="match status" value="1"/>
</dbReference>
<evidence type="ECO:0000256" key="2">
    <source>
        <dbReference type="ARBA" id="ARBA00006966"/>
    </source>
</evidence>
<sequence>MSTNDRELKVSCSFVLSRLPPLGAQQTLTHLASLPAATDAIDVYGEGGAVAQLEAITRQRLGKPSGLFFIKGVTAQLCVLRALAEARNCRNIVIHPLSHLGMDEASAVERVAGLQSIRLGHHEPFTAAMLDTVTEPLAAVVVELPLRRAGYLLPDLDELRAISAWCRARDVPLHFDGARLWEAAAGYGVPEAELATLADSVYVSYYKGLGGLGGALVAGSEDFIRSLRVWKTRYGGDLFTAYPYALAALDGLERRAPKLPACVARARALAEALKPLSRVHVHPQRPDTNAFQIWLPGTPAALTERHRAFAAARGQWLFDRFGEAPLDGHAMAEIQIENADDAGANDDAVEAIAAFLDFSRV</sequence>
<evidence type="ECO:0000259" key="5">
    <source>
        <dbReference type="Pfam" id="PF01212"/>
    </source>
</evidence>
<comment type="caution">
    <text evidence="6">The sequence shown here is derived from an EMBL/GenBank/DDBJ whole genome shotgun (WGS) entry which is preliminary data.</text>
</comment>
<dbReference type="PANTHER" id="PTHR48097:SF9">
    <property type="entry name" value="L-THREONINE ALDOLASE"/>
    <property type="match status" value="1"/>
</dbReference>
<comment type="cofactor">
    <cofactor evidence="1">
        <name>pyridoxal 5'-phosphate</name>
        <dbReference type="ChEBI" id="CHEBI:597326"/>
    </cofactor>
</comment>
<dbReference type="PANTHER" id="PTHR48097">
    <property type="entry name" value="L-THREONINE ALDOLASE-RELATED"/>
    <property type="match status" value="1"/>
</dbReference>
<feature type="domain" description="Aromatic amino acid beta-eliminating lyase/threonine aldolase" evidence="5">
    <location>
        <begin position="42"/>
        <end position="289"/>
    </location>
</feature>
<gene>
    <name evidence="7" type="ORF">HNQ86_001691</name>
    <name evidence="6" type="ORF">LF63_0102695</name>
</gene>
<dbReference type="EMBL" id="JACHET010000001">
    <property type="protein sequence ID" value="MBB6184346.1"/>
    <property type="molecule type" value="Genomic_DNA"/>
</dbReference>
<reference evidence="7 9" key="2">
    <citation type="submission" date="2020-08" db="EMBL/GenBank/DDBJ databases">
        <title>Genomic Encyclopedia of Type Strains, Phase IV (KMG-IV): sequencing the most valuable type-strain genomes for metagenomic binning, comparative biology and taxonomic classification.</title>
        <authorList>
            <person name="Goeker M."/>
        </authorList>
    </citation>
    <scope>NUCLEOTIDE SEQUENCE [LARGE SCALE GENOMIC DNA]</scope>
    <source>
        <strain evidence="7 9">DSM 107085</strain>
    </source>
</reference>
<dbReference type="Proteomes" id="UP000560000">
    <property type="component" value="Unassembled WGS sequence"/>
</dbReference>
<dbReference type="Gene3D" id="3.40.640.10">
    <property type="entry name" value="Type I PLP-dependent aspartate aminotransferase-like (Major domain)"/>
    <property type="match status" value="1"/>
</dbReference>
<dbReference type="InterPro" id="IPR015424">
    <property type="entry name" value="PyrdxlP-dep_Trfase"/>
</dbReference>